<dbReference type="InterPro" id="IPR052156">
    <property type="entry name" value="BCAA_Transport_ATP-bd_LivF"/>
</dbReference>
<name>A0A1J5U0I9_9ARCH</name>
<reference evidence="7 8" key="1">
    <citation type="submission" date="2016-08" db="EMBL/GenBank/DDBJ databases">
        <title>New Insights into Marine Group III Euryarchaeota, from dark to light.</title>
        <authorList>
            <person name="Haro-Moreno J.M."/>
            <person name="Rodriguez-Valera F."/>
            <person name="Lopez-Garcia P."/>
            <person name="Moreira D."/>
            <person name="Martin-Cuadrado A.B."/>
        </authorList>
    </citation>
    <scope>NUCLEOTIDE SEQUENCE [LARGE SCALE GENOMIC DNA]</scope>
    <source>
        <strain evidence="7">CG-Epi5</strain>
    </source>
</reference>
<dbReference type="GO" id="GO:0015658">
    <property type="term" value="F:branched-chain amino acid transmembrane transporter activity"/>
    <property type="evidence" value="ECO:0007669"/>
    <property type="project" value="TreeGrafter"/>
</dbReference>
<dbReference type="PANTHER" id="PTHR43820">
    <property type="entry name" value="HIGH-AFFINITY BRANCHED-CHAIN AMINO ACID TRANSPORT ATP-BINDING PROTEIN LIVF"/>
    <property type="match status" value="1"/>
</dbReference>
<comment type="caution">
    <text evidence="7">The sequence shown here is derived from an EMBL/GenBank/DDBJ whole genome shotgun (WGS) entry which is preliminary data.</text>
</comment>
<dbReference type="GO" id="GO:0005524">
    <property type="term" value="F:ATP binding"/>
    <property type="evidence" value="ECO:0007669"/>
    <property type="project" value="UniProtKB-KW"/>
</dbReference>
<organism evidence="7 8">
    <name type="scientific">Marine Group III euryarchaeote CG-Epi5</name>
    <dbReference type="NCBI Taxonomy" id="1888999"/>
    <lineage>
        <taxon>Archaea</taxon>
        <taxon>Methanobacteriati</taxon>
        <taxon>Thermoplasmatota</taxon>
        <taxon>Thermoplasmata</taxon>
        <taxon>Candidatus Thermoprofundales</taxon>
    </lineage>
</organism>
<dbReference type="AlphaFoldDB" id="A0A1J5U0I9"/>
<evidence type="ECO:0000259" key="6">
    <source>
        <dbReference type="PROSITE" id="PS50893"/>
    </source>
</evidence>
<dbReference type="SMART" id="SM00382">
    <property type="entry name" value="AAA"/>
    <property type="match status" value="1"/>
</dbReference>
<dbReference type="SUPFAM" id="SSF52540">
    <property type="entry name" value="P-loop containing nucleoside triphosphate hydrolases"/>
    <property type="match status" value="1"/>
</dbReference>
<dbReference type="Pfam" id="PF00005">
    <property type="entry name" value="ABC_tran"/>
    <property type="match status" value="1"/>
</dbReference>
<keyword evidence="3" id="KW-0547">Nucleotide-binding</keyword>
<evidence type="ECO:0000256" key="2">
    <source>
        <dbReference type="ARBA" id="ARBA00022448"/>
    </source>
</evidence>
<comment type="similarity">
    <text evidence="1">Belongs to the ABC transporter superfamily.</text>
</comment>
<dbReference type="EMBL" id="MIYW01000011">
    <property type="protein sequence ID" value="OIR22261.1"/>
    <property type="molecule type" value="Genomic_DNA"/>
</dbReference>
<protein>
    <submittedName>
        <fullName evidence="7">ABC transporter ATP-binding protein</fullName>
    </submittedName>
</protein>
<feature type="domain" description="ABC transporter" evidence="6">
    <location>
        <begin position="5"/>
        <end position="236"/>
    </location>
</feature>
<dbReference type="InterPro" id="IPR017871">
    <property type="entry name" value="ABC_transporter-like_CS"/>
</dbReference>
<dbReference type="InterPro" id="IPR027417">
    <property type="entry name" value="P-loop_NTPase"/>
</dbReference>
<dbReference type="InterPro" id="IPR003439">
    <property type="entry name" value="ABC_transporter-like_ATP-bd"/>
</dbReference>
<dbReference type="GO" id="GO:0016887">
    <property type="term" value="F:ATP hydrolysis activity"/>
    <property type="evidence" value="ECO:0007669"/>
    <property type="project" value="InterPro"/>
</dbReference>
<evidence type="ECO:0000256" key="4">
    <source>
        <dbReference type="ARBA" id="ARBA00022840"/>
    </source>
</evidence>
<keyword evidence="4 7" id="KW-0067">ATP-binding</keyword>
<accession>A0A1J5U0I9</accession>
<dbReference type="CDD" id="cd03224">
    <property type="entry name" value="ABC_TM1139_LivF_branched"/>
    <property type="match status" value="1"/>
</dbReference>
<keyword evidence="2" id="KW-0813">Transport</keyword>
<dbReference type="Proteomes" id="UP000183686">
    <property type="component" value="Unassembled WGS sequence"/>
</dbReference>
<dbReference type="GO" id="GO:0015807">
    <property type="term" value="P:L-amino acid transport"/>
    <property type="evidence" value="ECO:0007669"/>
    <property type="project" value="TreeGrafter"/>
</dbReference>
<evidence type="ECO:0000313" key="8">
    <source>
        <dbReference type="Proteomes" id="UP000183686"/>
    </source>
</evidence>
<dbReference type="PANTHER" id="PTHR43820:SF4">
    <property type="entry name" value="HIGH-AFFINITY BRANCHED-CHAIN AMINO ACID TRANSPORT ATP-BINDING PROTEIN LIVF"/>
    <property type="match status" value="1"/>
</dbReference>
<sequence>MTKWLEVKNVKGGYGSVKIIHGIDIYVDEGEFVTIIGPNGCGKSTLIKIIFGIATHYSGTIKHKGTEVSGWRTDQLAQRGIAYVPQVDNVFPSLSVEENLQMGGNSLSSSILNKRIGHALDMFPDLRHRTHDLAASLSGGERQMLAIGRALISKPDFLLLDEPTAALSPLYQQQIIERIDALREVGITVLIVEQNARLSLARSDRGYIISNGEVVHTGDASDILNDPDINEYFLGTKGD</sequence>
<evidence type="ECO:0000256" key="5">
    <source>
        <dbReference type="ARBA" id="ARBA00022970"/>
    </source>
</evidence>
<evidence type="ECO:0000256" key="1">
    <source>
        <dbReference type="ARBA" id="ARBA00005417"/>
    </source>
</evidence>
<dbReference type="Gene3D" id="3.40.50.300">
    <property type="entry name" value="P-loop containing nucleotide triphosphate hydrolases"/>
    <property type="match status" value="1"/>
</dbReference>
<gene>
    <name evidence="7" type="ORF">BEU02_01610</name>
</gene>
<evidence type="ECO:0000256" key="3">
    <source>
        <dbReference type="ARBA" id="ARBA00022741"/>
    </source>
</evidence>
<dbReference type="PROSITE" id="PS00211">
    <property type="entry name" value="ABC_TRANSPORTER_1"/>
    <property type="match status" value="1"/>
</dbReference>
<evidence type="ECO:0000313" key="7">
    <source>
        <dbReference type="EMBL" id="OIR22261.1"/>
    </source>
</evidence>
<dbReference type="InterPro" id="IPR003593">
    <property type="entry name" value="AAA+_ATPase"/>
</dbReference>
<dbReference type="PROSITE" id="PS50893">
    <property type="entry name" value="ABC_TRANSPORTER_2"/>
    <property type="match status" value="1"/>
</dbReference>
<keyword evidence="5" id="KW-0029">Amino-acid transport</keyword>
<proteinExistence type="inferred from homology"/>